<dbReference type="PANTHER" id="PTHR10434:SF64">
    <property type="entry name" value="1-ACYL-SN-GLYCEROL-3-PHOSPHATE ACYLTRANSFERASE-RELATED"/>
    <property type="match status" value="1"/>
</dbReference>
<evidence type="ECO:0000259" key="6">
    <source>
        <dbReference type="SMART" id="SM00563"/>
    </source>
</evidence>
<evidence type="ECO:0000256" key="1">
    <source>
        <dbReference type="ARBA" id="ARBA00005189"/>
    </source>
</evidence>
<keyword evidence="2" id="KW-0444">Lipid biosynthesis</keyword>
<dbReference type="SMART" id="SM00563">
    <property type="entry name" value="PlsC"/>
    <property type="match status" value="1"/>
</dbReference>
<comment type="pathway">
    <text evidence="1">Lipid metabolism.</text>
</comment>
<protein>
    <submittedName>
        <fullName evidence="7">1-acyl-sn-glycerol-3-phosphate acyltransferase</fullName>
    </submittedName>
</protein>
<keyword evidence="4" id="KW-0443">Lipid metabolism</keyword>
<keyword evidence="5 7" id="KW-0012">Acyltransferase</keyword>
<dbReference type="EMBL" id="FMYL01000015">
    <property type="protein sequence ID" value="SDC27756.1"/>
    <property type="molecule type" value="Genomic_DNA"/>
</dbReference>
<name>A0A1G6KBS0_9GAMM</name>
<gene>
    <name evidence="7" type="ORF">SAMN05421733_11538</name>
</gene>
<feature type="domain" description="Phospholipid/glycerol acyltransferase" evidence="6">
    <location>
        <begin position="86"/>
        <end position="202"/>
    </location>
</feature>
<evidence type="ECO:0000313" key="8">
    <source>
        <dbReference type="Proteomes" id="UP000242501"/>
    </source>
</evidence>
<dbReference type="GO" id="GO:0006654">
    <property type="term" value="P:phosphatidic acid biosynthetic process"/>
    <property type="evidence" value="ECO:0007669"/>
    <property type="project" value="TreeGrafter"/>
</dbReference>
<organism evidence="7 8">
    <name type="scientific">Acinetobacter boissieri</name>
    <dbReference type="NCBI Taxonomy" id="1219383"/>
    <lineage>
        <taxon>Bacteria</taxon>
        <taxon>Pseudomonadati</taxon>
        <taxon>Pseudomonadota</taxon>
        <taxon>Gammaproteobacteria</taxon>
        <taxon>Moraxellales</taxon>
        <taxon>Moraxellaceae</taxon>
        <taxon>Acinetobacter</taxon>
    </lineage>
</organism>
<evidence type="ECO:0000256" key="4">
    <source>
        <dbReference type="ARBA" id="ARBA00023098"/>
    </source>
</evidence>
<keyword evidence="3 7" id="KW-0808">Transferase</keyword>
<evidence type="ECO:0000313" key="7">
    <source>
        <dbReference type="EMBL" id="SDC27756.1"/>
    </source>
</evidence>
<dbReference type="SUPFAM" id="SSF69593">
    <property type="entry name" value="Glycerol-3-phosphate (1)-acyltransferase"/>
    <property type="match status" value="1"/>
</dbReference>
<evidence type="ECO:0000256" key="5">
    <source>
        <dbReference type="ARBA" id="ARBA00023315"/>
    </source>
</evidence>
<evidence type="ECO:0000256" key="2">
    <source>
        <dbReference type="ARBA" id="ARBA00022516"/>
    </source>
</evidence>
<keyword evidence="8" id="KW-1185">Reference proteome</keyword>
<accession>A0A1G6KBS0</accession>
<proteinExistence type="predicted"/>
<reference evidence="8" key="1">
    <citation type="submission" date="2016-09" db="EMBL/GenBank/DDBJ databases">
        <authorList>
            <person name="Varghese N."/>
            <person name="Submissions S."/>
        </authorList>
    </citation>
    <scope>NUCLEOTIDE SEQUENCE [LARGE SCALE GENOMIC DNA]</scope>
    <source>
        <strain evidence="8">ANC 4422</strain>
    </source>
</reference>
<dbReference type="PANTHER" id="PTHR10434">
    <property type="entry name" value="1-ACYL-SN-GLYCEROL-3-PHOSPHATE ACYLTRANSFERASE"/>
    <property type="match status" value="1"/>
</dbReference>
<dbReference type="Proteomes" id="UP000242501">
    <property type="component" value="Unassembled WGS sequence"/>
</dbReference>
<dbReference type="GO" id="GO:0003841">
    <property type="term" value="F:1-acylglycerol-3-phosphate O-acyltransferase activity"/>
    <property type="evidence" value="ECO:0007669"/>
    <property type="project" value="TreeGrafter"/>
</dbReference>
<dbReference type="Pfam" id="PF01553">
    <property type="entry name" value="Acyltransferase"/>
    <property type="match status" value="1"/>
</dbReference>
<dbReference type="STRING" id="1219383.SAMN05421733_11538"/>
<sequence>MMINKIQNMFDLGKRNVARAFHYSKKVSHGVTVMGEGFFVVYKNQLYKSPNNPENTKYIQWFCRKMCDVFNLDIQVHGQVNRNTTALWASNHVSWLDILVLGSSARVFFLAKAEIGTWPIVGQLAKSAGTLFIKRGSGDSNKIREQISTFLKQDIPVLFFPEATTSDGTKIKRIHGRILGAALAAEKPVQLALICYVNQDGHLDQIAPYYGDVSMAEHVQKVLEMPKVTAHVMFMPIISVEGHDLDSLTAIVQTTMNEGLHSLHQKVLH</sequence>
<evidence type="ECO:0000256" key="3">
    <source>
        <dbReference type="ARBA" id="ARBA00022679"/>
    </source>
</evidence>
<dbReference type="AlphaFoldDB" id="A0A1G6KBS0"/>
<dbReference type="CDD" id="cd07989">
    <property type="entry name" value="LPLAT_AGPAT-like"/>
    <property type="match status" value="1"/>
</dbReference>
<dbReference type="InterPro" id="IPR002123">
    <property type="entry name" value="Plipid/glycerol_acylTrfase"/>
</dbReference>